<dbReference type="InterPro" id="IPR041268">
    <property type="entry name" value="HU-CCDC81_bac_2"/>
</dbReference>
<feature type="region of interest" description="Disordered" evidence="1">
    <location>
        <begin position="260"/>
        <end position="294"/>
    </location>
</feature>
<protein>
    <submittedName>
        <fullName evidence="3">SPOR domain-containing protein</fullName>
    </submittedName>
</protein>
<dbReference type="PROSITE" id="PS51724">
    <property type="entry name" value="SPOR"/>
    <property type="match status" value="1"/>
</dbReference>
<name>A0ABR8V7U7_9BACT</name>
<dbReference type="EMBL" id="JACSPQ010000001">
    <property type="protein sequence ID" value="MBD8000834.1"/>
    <property type="molecule type" value="Genomic_DNA"/>
</dbReference>
<feature type="compositionally biased region" description="Basic and acidic residues" evidence="1">
    <location>
        <begin position="279"/>
        <end position="289"/>
    </location>
</feature>
<sequence length="371" mass="41846">MIELAKHIEVLLLENDCVIVPGFGGFIAHNRPAMYKEEDNEFYPPTRTIGFNPQLVMNDGLLVQSYMKTYSTDFPDATRKIEETVIQLKEQLYENGQFELNGVGTLYYNIKGRYEFEPLKDAFFTPNLYGLERFSLPLLSKEVQPQQPAPTVKTIQMSSRKEKKHIPLRSWARNAVATVAAVLLFFVLSIPVENTYIDEASYASLGSTAMFDAIRNQSVATTLSGEGQQNQQEKKKRIRNNINTLKPVTVKTEKVKPVAQPAAEVAPAQKNPTSQAQVQEKEVTPKEKPASQPAVQKGSYIIIASLATKADADEQVKKYRENGYKNVQILESNGRYRIALHEGTSSSEAYQEVNQLRKNEQFKNAWVFTAK</sequence>
<evidence type="ECO:0000256" key="1">
    <source>
        <dbReference type="SAM" id="MobiDB-lite"/>
    </source>
</evidence>
<dbReference type="InterPro" id="IPR007730">
    <property type="entry name" value="SPOR-like_dom"/>
</dbReference>
<evidence type="ECO:0000313" key="4">
    <source>
        <dbReference type="Proteomes" id="UP000616346"/>
    </source>
</evidence>
<dbReference type="Pfam" id="PF05036">
    <property type="entry name" value="SPOR"/>
    <property type="match status" value="1"/>
</dbReference>
<comment type="caution">
    <text evidence="3">The sequence shown here is derived from an EMBL/GenBank/DDBJ whole genome shotgun (WGS) entry which is preliminary data.</text>
</comment>
<dbReference type="InterPro" id="IPR036680">
    <property type="entry name" value="SPOR-like_sf"/>
</dbReference>
<proteinExistence type="predicted"/>
<gene>
    <name evidence="3" type="ORF">H9626_01145</name>
</gene>
<organism evidence="3 4">
    <name type="scientific">Phocaeicola faecium</name>
    <dbReference type="NCBI Taxonomy" id="2762213"/>
    <lineage>
        <taxon>Bacteria</taxon>
        <taxon>Pseudomonadati</taxon>
        <taxon>Bacteroidota</taxon>
        <taxon>Bacteroidia</taxon>
        <taxon>Bacteroidales</taxon>
        <taxon>Bacteroidaceae</taxon>
        <taxon>Phocaeicola</taxon>
    </lineage>
</organism>
<accession>A0ABR8V7U7</accession>
<dbReference type="Gene3D" id="3.30.70.1070">
    <property type="entry name" value="Sporulation related repeat"/>
    <property type="match status" value="1"/>
</dbReference>
<evidence type="ECO:0000259" key="2">
    <source>
        <dbReference type="PROSITE" id="PS51724"/>
    </source>
</evidence>
<dbReference type="SUPFAM" id="SSF110997">
    <property type="entry name" value="Sporulation related repeat"/>
    <property type="match status" value="1"/>
</dbReference>
<dbReference type="InterPro" id="IPR040495">
    <property type="entry name" value="HU-CCDC81_bac_1"/>
</dbReference>
<dbReference type="Pfam" id="PF18174">
    <property type="entry name" value="HU-CCDC81_bac_1"/>
    <property type="match status" value="1"/>
</dbReference>
<reference evidence="3 4" key="1">
    <citation type="submission" date="2020-08" db="EMBL/GenBank/DDBJ databases">
        <title>A Genomic Blueprint of the Chicken Gut Microbiome.</title>
        <authorList>
            <person name="Gilroy R."/>
            <person name="Ravi A."/>
            <person name="Getino M."/>
            <person name="Pursley I."/>
            <person name="Horton D.L."/>
            <person name="Alikhan N.-F."/>
            <person name="Baker D."/>
            <person name="Gharbi K."/>
            <person name="Hall N."/>
            <person name="Watson M."/>
            <person name="Adriaenssens E.M."/>
            <person name="Foster-Nyarko E."/>
            <person name="Jarju S."/>
            <person name="Secka A."/>
            <person name="Antonio M."/>
            <person name="Oren A."/>
            <person name="Chaudhuri R."/>
            <person name="La Ragione R.M."/>
            <person name="Hildebrand F."/>
            <person name="Pallen M.J."/>
        </authorList>
    </citation>
    <scope>NUCLEOTIDE SEQUENCE [LARGE SCALE GENOMIC DNA]</scope>
    <source>
        <strain evidence="3 4">Sa1YUN3</strain>
    </source>
</reference>
<dbReference type="RefSeq" id="WP_178256130.1">
    <property type="nucleotide sequence ID" value="NZ_JACSPQ010000001.1"/>
</dbReference>
<keyword evidence="4" id="KW-1185">Reference proteome</keyword>
<dbReference type="Proteomes" id="UP000616346">
    <property type="component" value="Unassembled WGS sequence"/>
</dbReference>
<evidence type="ECO:0000313" key="3">
    <source>
        <dbReference type="EMBL" id="MBD8000834.1"/>
    </source>
</evidence>
<dbReference type="Pfam" id="PF18175">
    <property type="entry name" value="HU-CCDC81_bac_2"/>
    <property type="match status" value="1"/>
</dbReference>
<feature type="domain" description="SPOR" evidence="2">
    <location>
        <begin position="293"/>
        <end position="369"/>
    </location>
</feature>
<feature type="compositionally biased region" description="Low complexity" evidence="1">
    <location>
        <begin position="260"/>
        <end position="270"/>
    </location>
</feature>